<accession>A0A150IHU3</accession>
<organism evidence="1 2">
    <name type="scientific">Candidatus Methanofastidiosum methylothiophilum</name>
    <dbReference type="NCBI Taxonomy" id="1705564"/>
    <lineage>
        <taxon>Archaea</taxon>
        <taxon>Methanobacteriati</taxon>
        <taxon>Methanobacteriota</taxon>
        <taxon>Stenosarchaea group</taxon>
        <taxon>Candidatus Methanofastidiosia</taxon>
        <taxon>Candidatus Methanofastidiosales</taxon>
        <taxon>Candidatus Methanofastidiosaceae</taxon>
        <taxon>Candidatus Methanofastidiosum</taxon>
    </lineage>
</organism>
<comment type="caution">
    <text evidence="1">The sequence shown here is derived from an EMBL/GenBank/DDBJ whole genome shotgun (WGS) entry which is preliminary data.</text>
</comment>
<name>A0A150IHU3_9EURY</name>
<dbReference type="AlphaFoldDB" id="A0A150IHU3"/>
<evidence type="ECO:0000313" key="1">
    <source>
        <dbReference type="EMBL" id="KYC44590.1"/>
    </source>
</evidence>
<sequence length="73" mass="8054">MPANLDLFSVLTISFLMARPSLVLVALIESKNVESSDRGIFASSPICFPETKAFRAISLIRYPLQDGHVVFVI</sequence>
<dbReference type="EMBL" id="LNGC01000268">
    <property type="protein sequence ID" value="KYC44590.1"/>
    <property type="molecule type" value="Genomic_DNA"/>
</dbReference>
<evidence type="ECO:0000313" key="2">
    <source>
        <dbReference type="Proteomes" id="UP000075398"/>
    </source>
</evidence>
<dbReference type="Proteomes" id="UP000075398">
    <property type="component" value="Unassembled WGS sequence"/>
</dbReference>
<protein>
    <submittedName>
        <fullName evidence="1">Uncharacterized protein</fullName>
    </submittedName>
</protein>
<gene>
    <name evidence="1" type="ORF">AMQ22_02287</name>
</gene>
<reference evidence="1 2" key="1">
    <citation type="journal article" date="2016" name="ISME J.">
        <title>Chasing the elusive Euryarchaeota class WSA2: genomes reveal a uniquely fastidious methyl-reducing methanogen.</title>
        <authorList>
            <person name="Nobu M.K."/>
            <person name="Narihiro T."/>
            <person name="Kuroda K."/>
            <person name="Mei R."/>
            <person name="Liu W.T."/>
        </authorList>
    </citation>
    <scope>NUCLEOTIDE SEQUENCE [LARGE SCALE GENOMIC DNA]</scope>
    <source>
        <strain evidence="1">U1lsi0528_Bin055</strain>
    </source>
</reference>
<proteinExistence type="predicted"/>